<dbReference type="GO" id="GO:0006506">
    <property type="term" value="P:GPI anchor biosynthetic process"/>
    <property type="evidence" value="ECO:0007669"/>
    <property type="project" value="UniProtKB-KW"/>
</dbReference>
<proteinExistence type="inferred from homology"/>
<keyword evidence="8 11" id="KW-1133">Transmembrane helix</keyword>
<comment type="similarity">
    <text evidence="10">Belongs to the glycosyltransferase 22 family. PIGZ subfamily.</text>
</comment>
<dbReference type="Proteomes" id="UP000267251">
    <property type="component" value="Unassembled WGS sequence"/>
</dbReference>
<evidence type="ECO:0000256" key="9">
    <source>
        <dbReference type="ARBA" id="ARBA00023136"/>
    </source>
</evidence>
<evidence type="ECO:0000256" key="6">
    <source>
        <dbReference type="ARBA" id="ARBA00022692"/>
    </source>
</evidence>
<evidence type="ECO:0000256" key="3">
    <source>
        <dbReference type="ARBA" id="ARBA00022502"/>
    </source>
</evidence>
<feature type="transmembrane region" description="Helical" evidence="11">
    <location>
        <begin position="464"/>
        <end position="484"/>
    </location>
</feature>
<dbReference type="Pfam" id="PF03901">
    <property type="entry name" value="Glyco_transf_22"/>
    <property type="match status" value="2"/>
</dbReference>
<dbReference type="AlphaFoldDB" id="A0A4P9Y5J8"/>
<evidence type="ECO:0000256" key="4">
    <source>
        <dbReference type="ARBA" id="ARBA00022676"/>
    </source>
</evidence>
<keyword evidence="9 11" id="KW-0472">Membrane</keyword>
<evidence type="ECO:0000313" key="12">
    <source>
        <dbReference type="EMBL" id="RKP14094.1"/>
    </source>
</evidence>
<sequence>MGPPITFLWEHRRSLYMAALITRVVFALAGSGYMHPDEYFQGPEVLAEDVLGLKAFRAWEFNPEFPCRPILIPSLLYGVPLYLLRAVYALGSSLPLVSTVLPAGGIPSPWAIFFTERMSSLLLSFTLDLSLASLLREPDSRWIGLILLSTSFPALTFLVRPFSNAQEASILAGALALLCQLQRSLSHSRKITSSSGIILSPASVPLKTSLAFGALLGLGMFCRITFTAFAFPLGLGWLWIMTSHYRRSSIDLLSLLHLTSATIGGIFSVSLLAVLADSLYYGSLVVEVVQGGGKEGWGTTVQPVNLSMVVSLLPSLFTSFLSWIFPSSLLESLPFISSSPGHVQVRGHAVLTPLNNLLYNMNVDNLSHHGLHPRWLHILVNAPLLLGPLSYMALRSLVRVRSRHLLRASLIPLIASGSSLFGLFFLSLAPHQEARFLLPALVPTIFALVNGRSADRAPLQRFSLGFWALWLTYGLALSTLFGWAHQGGIARTAMWMGDQWRSAPSENEYTTGPPNGSLTLIFWKGYMPPRHLTGIPRGTSAVEIIDAGSKSGKEIISTLQDLRIKGLCNFEPNETKDDKGTTGIG</sequence>
<dbReference type="InterPro" id="IPR005599">
    <property type="entry name" value="GPI_mannosylTrfase"/>
</dbReference>
<keyword evidence="5 12" id="KW-0808">Transferase</keyword>
<feature type="transmembrane region" description="Helical" evidence="11">
    <location>
        <begin position="210"/>
        <end position="240"/>
    </location>
</feature>
<evidence type="ECO:0000256" key="10">
    <source>
        <dbReference type="ARBA" id="ARBA00038466"/>
    </source>
</evidence>
<keyword evidence="13" id="KW-1185">Reference proteome</keyword>
<keyword evidence="7 11" id="KW-0256">Endoplasmic reticulum</keyword>
<dbReference type="OrthoDB" id="10066429at2759"/>
<reference evidence="13" key="1">
    <citation type="journal article" date="2018" name="Nat. Microbiol.">
        <title>Leveraging single-cell genomics to expand the fungal tree of life.</title>
        <authorList>
            <person name="Ahrendt S.R."/>
            <person name="Quandt C.A."/>
            <person name="Ciobanu D."/>
            <person name="Clum A."/>
            <person name="Salamov A."/>
            <person name="Andreopoulos B."/>
            <person name="Cheng J.F."/>
            <person name="Woyke T."/>
            <person name="Pelin A."/>
            <person name="Henrissat B."/>
            <person name="Reynolds N.K."/>
            <person name="Benny G.L."/>
            <person name="Smith M.E."/>
            <person name="James T.Y."/>
            <person name="Grigoriev I.V."/>
        </authorList>
    </citation>
    <scope>NUCLEOTIDE SEQUENCE [LARGE SCALE GENOMIC DNA]</scope>
</reference>
<evidence type="ECO:0000256" key="11">
    <source>
        <dbReference type="RuleBase" id="RU363075"/>
    </source>
</evidence>
<dbReference type="EC" id="2.4.1.-" evidence="11"/>
<keyword evidence="3" id="KW-0337">GPI-anchor biosynthesis</keyword>
<evidence type="ECO:0000256" key="7">
    <source>
        <dbReference type="ARBA" id="ARBA00022824"/>
    </source>
</evidence>
<organism evidence="12 13">
    <name type="scientific">Piptocephalis cylindrospora</name>
    <dbReference type="NCBI Taxonomy" id="1907219"/>
    <lineage>
        <taxon>Eukaryota</taxon>
        <taxon>Fungi</taxon>
        <taxon>Fungi incertae sedis</taxon>
        <taxon>Zoopagomycota</taxon>
        <taxon>Zoopagomycotina</taxon>
        <taxon>Zoopagomycetes</taxon>
        <taxon>Zoopagales</taxon>
        <taxon>Piptocephalidaceae</taxon>
        <taxon>Piptocephalis</taxon>
    </lineage>
</organism>
<feature type="transmembrane region" description="Helical" evidence="11">
    <location>
        <begin position="252"/>
        <end position="275"/>
    </location>
</feature>
<accession>A0A4P9Y5J8</accession>
<dbReference type="GO" id="GO:0005789">
    <property type="term" value="C:endoplasmic reticulum membrane"/>
    <property type="evidence" value="ECO:0007669"/>
    <property type="project" value="UniProtKB-SubCell"/>
</dbReference>
<evidence type="ECO:0000313" key="13">
    <source>
        <dbReference type="Proteomes" id="UP000267251"/>
    </source>
</evidence>
<name>A0A4P9Y5J8_9FUNG</name>
<evidence type="ECO:0000256" key="8">
    <source>
        <dbReference type="ARBA" id="ARBA00022989"/>
    </source>
</evidence>
<evidence type="ECO:0000256" key="5">
    <source>
        <dbReference type="ARBA" id="ARBA00022679"/>
    </source>
</evidence>
<dbReference type="EMBL" id="KZ987886">
    <property type="protein sequence ID" value="RKP14094.1"/>
    <property type="molecule type" value="Genomic_DNA"/>
</dbReference>
<dbReference type="GO" id="GO:0000026">
    <property type="term" value="F:alpha-1,2-mannosyltransferase activity"/>
    <property type="evidence" value="ECO:0007669"/>
    <property type="project" value="TreeGrafter"/>
</dbReference>
<keyword evidence="6 11" id="KW-0812">Transmembrane</keyword>
<keyword evidence="4 11" id="KW-0328">Glycosyltransferase</keyword>
<feature type="transmembrane region" description="Helical" evidence="11">
    <location>
        <begin position="406"/>
        <end position="428"/>
    </location>
</feature>
<comment type="subcellular location">
    <subcellularLocation>
        <location evidence="1 11">Endoplasmic reticulum membrane</location>
        <topology evidence="1 11">Multi-pass membrane protein</topology>
    </subcellularLocation>
</comment>
<protein>
    <recommendedName>
        <fullName evidence="11">Mannosyltransferase</fullName>
        <ecNumber evidence="11">2.4.1.-</ecNumber>
    </recommendedName>
</protein>
<comment type="pathway">
    <text evidence="2">Glycolipid biosynthesis; glycosylphosphatidylinositol-anchor biosynthesis.</text>
</comment>
<feature type="transmembrane region" description="Helical" evidence="11">
    <location>
        <begin position="375"/>
        <end position="394"/>
    </location>
</feature>
<dbReference type="PANTHER" id="PTHR22760">
    <property type="entry name" value="GLYCOSYLTRANSFERASE"/>
    <property type="match status" value="1"/>
</dbReference>
<evidence type="ECO:0000256" key="2">
    <source>
        <dbReference type="ARBA" id="ARBA00004687"/>
    </source>
</evidence>
<gene>
    <name evidence="12" type="ORF">BJ684DRAFT_19471</name>
</gene>
<dbReference type="PANTHER" id="PTHR22760:SF3">
    <property type="entry name" value="GPI MANNOSYLTRANSFERASE 4"/>
    <property type="match status" value="1"/>
</dbReference>
<evidence type="ECO:0000256" key="1">
    <source>
        <dbReference type="ARBA" id="ARBA00004477"/>
    </source>
</evidence>
<feature type="transmembrane region" description="Helical" evidence="11">
    <location>
        <begin position="434"/>
        <end position="452"/>
    </location>
</feature>